<dbReference type="STRING" id="299467.A0A443RXW1"/>
<evidence type="ECO:0000313" key="3">
    <source>
        <dbReference type="Proteomes" id="UP000288716"/>
    </source>
</evidence>
<dbReference type="GO" id="GO:0000724">
    <property type="term" value="P:double-strand break repair via homologous recombination"/>
    <property type="evidence" value="ECO:0007669"/>
    <property type="project" value="InterPro"/>
</dbReference>
<dbReference type="Pfam" id="PF25569">
    <property type="entry name" value="TPR_ZFYVE26"/>
    <property type="match status" value="1"/>
</dbReference>
<dbReference type="GO" id="GO:0000281">
    <property type="term" value="P:mitotic cytokinesis"/>
    <property type="evidence" value="ECO:0007669"/>
    <property type="project" value="InterPro"/>
</dbReference>
<dbReference type="OrthoDB" id="6514509at2759"/>
<dbReference type="EMBL" id="NCKV01020416">
    <property type="protein sequence ID" value="RWS20054.1"/>
    <property type="molecule type" value="Genomic_DNA"/>
</dbReference>
<dbReference type="InterPro" id="IPR028730">
    <property type="entry name" value="ZFYVE26"/>
</dbReference>
<dbReference type="GO" id="GO:0030496">
    <property type="term" value="C:midbody"/>
    <property type="evidence" value="ECO:0007669"/>
    <property type="project" value="TreeGrafter"/>
</dbReference>
<dbReference type="PANTHER" id="PTHR46591">
    <property type="entry name" value="ZINC FINGER FYVE DOMAIN-CONTAINING PROTEIN 26"/>
    <property type="match status" value="1"/>
</dbReference>
<dbReference type="GO" id="GO:0032465">
    <property type="term" value="P:regulation of cytokinesis"/>
    <property type="evidence" value="ECO:0007669"/>
    <property type="project" value="TreeGrafter"/>
</dbReference>
<comment type="caution">
    <text evidence="2">The sequence shown here is derived from an EMBL/GenBank/DDBJ whole genome shotgun (WGS) entry which is preliminary data.</text>
</comment>
<keyword evidence="3" id="KW-1185">Reference proteome</keyword>
<dbReference type="GO" id="GO:0005813">
    <property type="term" value="C:centrosome"/>
    <property type="evidence" value="ECO:0007669"/>
    <property type="project" value="TreeGrafter"/>
</dbReference>
<protein>
    <submittedName>
        <fullName evidence="2">Zinc finger FYVE domain-containing protein 26-like protein</fullName>
    </submittedName>
</protein>
<accession>A0A443RXW1</accession>
<proteinExistence type="predicted"/>
<dbReference type="PANTHER" id="PTHR46591:SF1">
    <property type="entry name" value="ZINC FINGER FYVE DOMAIN-CONTAINING PROTEIN 26"/>
    <property type="match status" value="1"/>
</dbReference>
<evidence type="ECO:0000313" key="2">
    <source>
        <dbReference type="EMBL" id="RWS20054.1"/>
    </source>
</evidence>
<gene>
    <name evidence="2" type="ORF">B4U80_06259</name>
</gene>
<organism evidence="2 3">
    <name type="scientific">Leptotrombidium deliense</name>
    <dbReference type="NCBI Taxonomy" id="299467"/>
    <lineage>
        <taxon>Eukaryota</taxon>
        <taxon>Metazoa</taxon>
        <taxon>Ecdysozoa</taxon>
        <taxon>Arthropoda</taxon>
        <taxon>Chelicerata</taxon>
        <taxon>Arachnida</taxon>
        <taxon>Acari</taxon>
        <taxon>Acariformes</taxon>
        <taxon>Trombidiformes</taxon>
        <taxon>Prostigmata</taxon>
        <taxon>Anystina</taxon>
        <taxon>Parasitengona</taxon>
        <taxon>Trombiculoidea</taxon>
        <taxon>Trombiculidae</taxon>
        <taxon>Leptotrombidium</taxon>
    </lineage>
</organism>
<dbReference type="GO" id="GO:0005765">
    <property type="term" value="C:lysosomal membrane"/>
    <property type="evidence" value="ECO:0007669"/>
    <property type="project" value="TreeGrafter"/>
</dbReference>
<evidence type="ECO:0000259" key="1">
    <source>
        <dbReference type="Pfam" id="PF25569"/>
    </source>
</evidence>
<dbReference type="VEuPathDB" id="VectorBase:LDEU011986"/>
<dbReference type="Proteomes" id="UP000288716">
    <property type="component" value="Unassembled WGS sequence"/>
</dbReference>
<name>A0A443RXW1_9ACAR</name>
<dbReference type="GO" id="GO:0032266">
    <property type="term" value="F:phosphatidylinositol-3-phosphate binding"/>
    <property type="evidence" value="ECO:0007669"/>
    <property type="project" value="InterPro"/>
</dbReference>
<sequence>MSANDVLNQIRTIDMQIEISAKFHERHVNGYEELRLELQDIDSKYSRSPPTLLDHSKARKTLLAALVAVESGATIIEGYTLSQQIIKYHALDAAQVFRFAGKIIMRTQNLAALSDLLGCIRASLSHEDSAALCDDVVGACIRSYVHDTTHMEPLIKLLTSDINKIDAYILCNKLKSAYLLAVRLERVGDVKRIHSLAVRSNQEKIRQICEAFLVKFKHN</sequence>
<dbReference type="InterPro" id="IPR057946">
    <property type="entry name" value="TPR_ZFYVE26"/>
</dbReference>
<feature type="domain" description="ZFYVE26-like TPR repeats" evidence="1">
    <location>
        <begin position="92"/>
        <end position="213"/>
    </location>
</feature>
<dbReference type="AlphaFoldDB" id="A0A443RXW1"/>
<reference evidence="2 3" key="1">
    <citation type="journal article" date="2018" name="Gigascience">
        <title>Genomes of trombidid mites reveal novel predicted allergens and laterally-transferred genes associated with secondary metabolism.</title>
        <authorList>
            <person name="Dong X."/>
            <person name="Chaisiri K."/>
            <person name="Xia D."/>
            <person name="Armstrong S.D."/>
            <person name="Fang Y."/>
            <person name="Donnelly M.J."/>
            <person name="Kadowaki T."/>
            <person name="McGarry J.W."/>
            <person name="Darby A.C."/>
            <person name="Makepeace B.L."/>
        </authorList>
    </citation>
    <scope>NUCLEOTIDE SEQUENCE [LARGE SCALE GENOMIC DNA]</scope>
    <source>
        <strain evidence="2">UoL-UT</strain>
    </source>
</reference>